<feature type="compositionally biased region" description="Basic and acidic residues" evidence="10">
    <location>
        <begin position="1082"/>
        <end position="1096"/>
    </location>
</feature>
<comment type="caution">
    <text evidence="12">The sequence shown here is derived from an EMBL/GenBank/DDBJ whole genome shotgun (WGS) entry which is preliminary data.</text>
</comment>
<evidence type="ECO:0000256" key="8">
    <source>
        <dbReference type="ARBA" id="ARBA00023163"/>
    </source>
</evidence>
<feature type="compositionally biased region" description="Polar residues" evidence="10">
    <location>
        <begin position="603"/>
        <end position="612"/>
    </location>
</feature>
<feature type="region of interest" description="Disordered" evidence="10">
    <location>
        <begin position="602"/>
        <end position="636"/>
    </location>
</feature>
<dbReference type="Proteomes" id="UP000646548">
    <property type="component" value="Unassembled WGS sequence"/>
</dbReference>
<dbReference type="InterPro" id="IPR013087">
    <property type="entry name" value="Znf_C2H2_type"/>
</dbReference>
<keyword evidence="3" id="KW-0863">Zinc-finger</keyword>
<protein>
    <submittedName>
        <fullName evidence="12">Activity-dependent neuroprotector homeobox protein</fullName>
    </submittedName>
</protein>
<proteinExistence type="predicted"/>
<gene>
    <name evidence="12" type="ORF">FQA47_010302</name>
</gene>
<dbReference type="InterPro" id="IPR009057">
    <property type="entry name" value="Homeodomain-like_sf"/>
</dbReference>
<dbReference type="PANTHER" id="PTHR15740">
    <property type="entry name" value="NEUROPROTECTIVE PEPTIDE-CONTAINING PROTEIN"/>
    <property type="match status" value="1"/>
</dbReference>
<keyword evidence="2" id="KW-0677">Repeat</keyword>
<dbReference type="InterPro" id="IPR001356">
    <property type="entry name" value="HD"/>
</dbReference>
<dbReference type="Pfam" id="PF19627">
    <property type="entry name" value="ADNP_N"/>
    <property type="match status" value="1"/>
</dbReference>
<evidence type="ECO:0000256" key="10">
    <source>
        <dbReference type="SAM" id="MobiDB-lite"/>
    </source>
</evidence>
<evidence type="ECO:0000256" key="7">
    <source>
        <dbReference type="ARBA" id="ARBA00023155"/>
    </source>
</evidence>
<accession>A0A834BZJ7</accession>
<keyword evidence="7 12" id="KW-0371">Homeobox</keyword>
<dbReference type="GO" id="GO:0010468">
    <property type="term" value="P:regulation of gene expression"/>
    <property type="evidence" value="ECO:0007669"/>
    <property type="project" value="TreeGrafter"/>
</dbReference>
<evidence type="ECO:0000256" key="4">
    <source>
        <dbReference type="ARBA" id="ARBA00022833"/>
    </source>
</evidence>
<feature type="compositionally biased region" description="Low complexity" evidence="10">
    <location>
        <begin position="1049"/>
        <end position="1058"/>
    </location>
</feature>
<dbReference type="InterPro" id="IPR045762">
    <property type="entry name" value="ADNP_Znf"/>
</dbReference>
<dbReference type="PROSITE" id="PS00028">
    <property type="entry name" value="ZINC_FINGER_C2H2_1"/>
    <property type="match status" value="1"/>
</dbReference>
<dbReference type="GO" id="GO:0003677">
    <property type="term" value="F:DNA binding"/>
    <property type="evidence" value="ECO:0007669"/>
    <property type="project" value="UniProtKB-KW"/>
</dbReference>
<dbReference type="SMART" id="SM00389">
    <property type="entry name" value="HOX"/>
    <property type="match status" value="1"/>
</dbReference>
<evidence type="ECO:0000313" key="12">
    <source>
        <dbReference type="EMBL" id="KAF6722758.1"/>
    </source>
</evidence>
<reference evidence="12" key="1">
    <citation type="journal article" name="BMC Genomics">
        <title>Long-read sequencing and de novo genome assembly of marine medaka (Oryzias melastigma).</title>
        <authorList>
            <person name="Liang P."/>
            <person name="Saqib H.S.A."/>
            <person name="Ni X."/>
            <person name="Shen Y."/>
        </authorList>
    </citation>
    <scope>NUCLEOTIDE SEQUENCE</scope>
    <source>
        <strain evidence="12">Bigg-433</strain>
    </source>
</reference>
<dbReference type="SUPFAM" id="SSF46689">
    <property type="entry name" value="Homeodomain-like"/>
    <property type="match status" value="1"/>
</dbReference>
<feature type="compositionally biased region" description="Polar residues" evidence="10">
    <location>
        <begin position="970"/>
        <end position="1003"/>
    </location>
</feature>
<keyword evidence="8" id="KW-0804">Transcription</keyword>
<dbReference type="GO" id="GO:0005634">
    <property type="term" value="C:nucleus"/>
    <property type="evidence" value="ECO:0007669"/>
    <property type="project" value="TreeGrafter"/>
</dbReference>
<dbReference type="PANTHER" id="PTHR15740:SF1">
    <property type="entry name" value="ACTIVITY-DEPENDENT NEUROPROTECTOR HOMEOBOX PROTEIN"/>
    <property type="match status" value="1"/>
</dbReference>
<evidence type="ECO:0000256" key="2">
    <source>
        <dbReference type="ARBA" id="ARBA00022737"/>
    </source>
</evidence>
<sequence length="1105" mass="125043">MYQLPVNNLSRIRKARKKVKKTLEDIGLQFCKEAAEEFKDFCPDEETVNDALSVDIFSWDPSNSKIQKYRSKTFCCSECSFSSKYYSGYKNHFRHVHRKLLDKSILLNCPYCAFIANRGTMETHVKIFHVPIASSLSYGSPQQTLPERKTNLESNTVGQGLKTIIFYCKKCSLRDPLYDVVRKHIYREHFQHIVSPYLSMTAKSKVKNGASSANNILFCKQCQFCSRSYEALVQHVLDYHERIGSQVSTMIGHASVLAPAFYPASVGHKTSLVVDNSQTLRSQLTVQPAVSYLQSAPSIVKNKSTLPMIEMRAPVTGHSTALENNGTGVNTAQTQKWKICTVCNELFPENLYSAHFESAHKAKKVWALAKYIMKIHNFTSKCLLCNRYLPSDTLLNHMLVHGLTCPQCHTAFNSVEKIIEHTALAHPEEYVGPPGASPLTFDLTFKQGRSGNIQLAVLTFNMKESVNGQNQAAPIRKNLSVPVKLPPVNMIDKAKTYATLIHNTEVGKTVCPLCFTILKGPISDSLAMHLRERHQVIQTLHPVEQKMTYKCIHCLGVYTSNMVASTITLHLVQCRAVGRNQANQGVKSGLTVNSSGAGILKRQQPTQGSINSKRMKVSNAHDMSDKATSDGLALDPTGYRHKTSKVRREFLTSYFNQQPYPSSQEIEKLSTSLWVWKADIANHFSTMQKLCVRKCRTKRVYVKLGFDMHIVKRYKHNLIFDKGKLVGISTRTPGSRINVPNNQKYRRSLKPVPALKPSTCTETISIDSDTDPETEDVVLVDEVNVKETSVELSVPPSDMESSAQDEKENESSLSIVIEIQSPQQDEKESQSPQQDEKEIQSLQQDEKEIQSPQQDEKEIQSLQQDEKEIQSPQQDEKEIQSPQQDEKEIQSPQQDEKEIQSPLQDEKEIQSPQQDEKEIQSPQQDENEIQSPLQDKEEIQSPQQDENDIQSPLQNKEDIQSPLQDEEEIQSPQQNENEIQSPLQDKDQIQSPQQDENEIQSLLQDEKENLSCQPNEKEDQSPQQDEKEIESSPRDVTEITEENENFLQNGEENIGENESSPQEEKANWSSMPGETKNESSLQDDKENESSLHDNKENAGNNDISL</sequence>
<dbReference type="InterPro" id="IPR038861">
    <property type="entry name" value="ADNP/ADNP2"/>
</dbReference>
<keyword evidence="9" id="KW-0539">Nucleus</keyword>
<evidence type="ECO:0000256" key="6">
    <source>
        <dbReference type="ARBA" id="ARBA00023125"/>
    </source>
</evidence>
<organism evidence="12 13">
    <name type="scientific">Oryzias melastigma</name>
    <name type="common">Marine medaka</name>
    <dbReference type="NCBI Taxonomy" id="30732"/>
    <lineage>
        <taxon>Eukaryota</taxon>
        <taxon>Metazoa</taxon>
        <taxon>Chordata</taxon>
        <taxon>Craniata</taxon>
        <taxon>Vertebrata</taxon>
        <taxon>Euteleostomi</taxon>
        <taxon>Actinopterygii</taxon>
        <taxon>Neopterygii</taxon>
        <taxon>Teleostei</taxon>
        <taxon>Neoteleostei</taxon>
        <taxon>Acanthomorphata</taxon>
        <taxon>Ovalentaria</taxon>
        <taxon>Atherinomorphae</taxon>
        <taxon>Beloniformes</taxon>
        <taxon>Adrianichthyidae</taxon>
        <taxon>Oryziinae</taxon>
        <taxon>Oryzias</taxon>
    </lineage>
</organism>
<keyword evidence="6 12" id="KW-0238">DNA-binding</keyword>
<evidence type="ECO:0000313" key="13">
    <source>
        <dbReference type="Proteomes" id="UP000646548"/>
    </source>
</evidence>
<keyword evidence="5" id="KW-0805">Transcription regulation</keyword>
<evidence type="ECO:0000256" key="3">
    <source>
        <dbReference type="ARBA" id="ARBA00022771"/>
    </source>
</evidence>
<feature type="region of interest" description="Disordered" evidence="10">
    <location>
        <begin position="788"/>
        <end position="1105"/>
    </location>
</feature>
<feature type="compositionally biased region" description="Polar residues" evidence="10">
    <location>
        <begin position="920"/>
        <end position="933"/>
    </location>
</feature>
<name>A0A834BZJ7_ORYME</name>
<evidence type="ECO:0000256" key="1">
    <source>
        <dbReference type="ARBA" id="ARBA00022723"/>
    </source>
</evidence>
<feature type="compositionally biased region" description="Basic and acidic residues" evidence="10">
    <location>
        <begin position="824"/>
        <end position="919"/>
    </location>
</feature>
<keyword evidence="4" id="KW-0862">Zinc</keyword>
<evidence type="ECO:0000259" key="11">
    <source>
        <dbReference type="PROSITE" id="PS00028"/>
    </source>
</evidence>
<evidence type="ECO:0000256" key="9">
    <source>
        <dbReference type="ARBA" id="ARBA00023242"/>
    </source>
</evidence>
<feature type="domain" description="C2H2-type" evidence="11">
    <location>
        <begin position="405"/>
        <end position="426"/>
    </location>
</feature>
<evidence type="ECO:0000256" key="5">
    <source>
        <dbReference type="ARBA" id="ARBA00023015"/>
    </source>
</evidence>
<dbReference type="SMART" id="SM00355">
    <property type="entry name" value="ZnF_C2H2"/>
    <property type="match status" value="8"/>
</dbReference>
<dbReference type="AlphaFoldDB" id="A0A834BZJ7"/>
<keyword evidence="1" id="KW-0479">Metal-binding</keyword>
<dbReference type="EMBL" id="WKFB01000448">
    <property type="protein sequence ID" value="KAF6722758.1"/>
    <property type="molecule type" value="Genomic_DNA"/>
</dbReference>
<feature type="compositionally biased region" description="Basic and acidic residues" evidence="10">
    <location>
        <begin position="1004"/>
        <end position="1037"/>
    </location>
</feature>
<feature type="compositionally biased region" description="Polar residues" evidence="10">
    <location>
        <begin position="940"/>
        <end position="954"/>
    </location>
</feature>
<dbReference type="GO" id="GO:0008270">
    <property type="term" value="F:zinc ion binding"/>
    <property type="evidence" value="ECO:0007669"/>
    <property type="project" value="UniProtKB-KW"/>
</dbReference>